<gene>
    <name evidence="3" type="ORF">ABVK25_008835</name>
</gene>
<dbReference type="EMBL" id="JBHFEH010000041">
    <property type="protein sequence ID" value="KAL2050937.1"/>
    <property type="molecule type" value="Genomic_DNA"/>
</dbReference>
<comment type="caution">
    <text evidence="3">The sequence shown here is derived from an EMBL/GenBank/DDBJ whole genome shotgun (WGS) entry which is preliminary data.</text>
</comment>
<keyword evidence="4" id="KW-1185">Reference proteome</keyword>
<feature type="domain" description="C2H2-type" evidence="2">
    <location>
        <begin position="300"/>
        <end position="329"/>
    </location>
</feature>
<feature type="domain" description="C2H2-type" evidence="2">
    <location>
        <begin position="476"/>
        <end position="503"/>
    </location>
</feature>
<accession>A0ABR4AZ57</accession>
<feature type="coiled-coil region" evidence="1">
    <location>
        <begin position="62"/>
        <end position="89"/>
    </location>
</feature>
<dbReference type="InterPro" id="IPR031352">
    <property type="entry name" value="SesA"/>
</dbReference>
<dbReference type="InterPro" id="IPR013087">
    <property type="entry name" value="Znf_C2H2_type"/>
</dbReference>
<evidence type="ECO:0000259" key="2">
    <source>
        <dbReference type="SMART" id="SM00355"/>
    </source>
</evidence>
<dbReference type="Pfam" id="PF17107">
    <property type="entry name" value="SesA"/>
    <property type="match status" value="1"/>
</dbReference>
<dbReference type="Pfam" id="PF24809">
    <property type="entry name" value="DUF7708"/>
    <property type="match status" value="1"/>
</dbReference>
<protein>
    <recommendedName>
        <fullName evidence="2">C2H2-type domain-containing protein</fullName>
    </recommendedName>
</protein>
<feature type="domain" description="C2H2-type" evidence="2">
    <location>
        <begin position="416"/>
        <end position="440"/>
    </location>
</feature>
<keyword evidence="1" id="KW-0175">Coiled coil</keyword>
<name>A0ABR4AZ57_9LECA</name>
<dbReference type="PANTHER" id="PTHR38886:SF1">
    <property type="entry name" value="NACHT-NTPASE AND P-LOOP NTPASES N-TERMINAL DOMAIN-CONTAINING PROTEIN"/>
    <property type="match status" value="1"/>
</dbReference>
<reference evidence="3 4" key="1">
    <citation type="submission" date="2024-09" db="EMBL/GenBank/DDBJ databases">
        <title>Rethinking Asexuality: The Enigmatic Case of Functional Sexual Genes in Lepraria (Stereocaulaceae).</title>
        <authorList>
            <person name="Doellman M."/>
            <person name="Sun Y."/>
            <person name="Barcenas-Pena A."/>
            <person name="Lumbsch H.T."/>
            <person name="Grewe F."/>
        </authorList>
    </citation>
    <scope>NUCLEOTIDE SEQUENCE [LARGE SCALE GENOMIC DNA]</scope>
    <source>
        <strain evidence="3 4">Grewe 0041</strain>
    </source>
</reference>
<dbReference type="SMART" id="SM00355">
    <property type="entry name" value="ZnF_C2H2"/>
    <property type="match status" value="3"/>
</dbReference>
<organism evidence="3 4">
    <name type="scientific">Lepraria finkii</name>
    <dbReference type="NCBI Taxonomy" id="1340010"/>
    <lineage>
        <taxon>Eukaryota</taxon>
        <taxon>Fungi</taxon>
        <taxon>Dikarya</taxon>
        <taxon>Ascomycota</taxon>
        <taxon>Pezizomycotina</taxon>
        <taxon>Lecanoromycetes</taxon>
        <taxon>OSLEUM clade</taxon>
        <taxon>Lecanoromycetidae</taxon>
        <taxon>Lecanorales</taxon>
        <taxon>Lecanorineae</taxon>
        <taxon>Stereocaulaceae</taxon>
        <taxon>Lepraria</taxon>
    </lineage>
</organism>
<proteinExistence type="predicted"/>
<dbReference type="PANTHER" id="PTHR38886">
    <property type="entry name" value="SESA DOMAIN-CONTAINING PROTEIN"/>
    <property type="match status" value="1"/>
</dbReference>
<evidence type="ECO:0000313" key="4">
    <source>
        <dbReference type="Proteomes" id="UP001590951"/>
    </source>
</evidence>
<dbReference type="InterPro" id="IPR056125">
    <property type="entry name" value="DUF7708"/>
</dbReference>
<sequence length="807" mass="91650">MSFGFSVSDFVACIQLARKVWQERRDAPKDFHAVSNEVASLQLVLLRVQETINDKELSENNKDNLNTLVKGCNETLQELQALLKKYKSLGTQSRRTWDRLRWGAEQVEGIRQRVISNTGLLTSFNVGLIGSGMARIEAMLQQLMLERQSGLREGSVISIESIASAQEGDEDTWYQIGRELEDVGITPDMINEHRPYITAWIMEALSSGNLDEDPMLASPGLDTSSSELPRQAPLPHILQGRELITQDELAEDRNDVPHNTFDSRPEEAMDIGNTPDTSMEMEESLRPGDVTLSDIQRKGYLCTHASCQESPEQSFTSWFELLLHARNYHCAHAPPWSLSPNNSDFQAVSTPSDPSCLARAENGDWLSIESLQRSTSLSYELRLELNYMLTVLYEAVFSGSIPPEIPQLMYDLYYSTVCQFKDCQKSSKDSNEYRNHFIRHFVPYERTCASSDMLATADHGMRILDMKTVTRVQKHYLCAMRCGEDDPSFSDLAGLRAHYLKVHGFTTSTLSHSMLSKLSIDPYIKQSVGIPSTATHNQRNEYFRSSTLKDSTEWKKLKQELILFDSKLGLQQQAPTDPSRCLTWKDVQASIQLAENQYRAGKTGKTGEGTSSSRKRYSKLRNNYSTFPAGLSFLPVEYQAVLFRALNLVILSTSTIEACESMIKVLEEMPDWLSRATRYEEMYGNQEAKVMVQMIEKLYEATINFLRHCLWFNAQTTLKRSFKAIMHKQYLSNLSNFLRKGVKMIDEEASVLAQTRLKQLENPLQDNAPQSLDYYLVFSGKRLDSIAGAALTWSATQAWFWAVENTQ</sequence>
<evidence type="ECO:0000256" key="1">
    <source>
        <dbReference type="SAM" id="Coils"/>
    </source>
</evidence>
<dbReference type="Proteomes" id="UP001590951">
    <property type="component" value="Unassembled WGS sequence"/>
</dbReference>
<evidence type="ECO:0000313" key="3">
    <source>
        <dbReference type="EMBL" id="KAL2050937.1"/>
    </source>
</evidence>